<name>B6G7L5_9ACTN</name>
<dbReference type="Proteomes" id="UP000003560">
    <property type="component" value="Unassembled WGS sequence"/>
</dbReference>
<dbReference type="CDD" id="cd01130">
    <property type="entry name" value="VirB11-like_ATPase"/>
    <property type="match status" value="1"/>
</dbReference>
<dbReference type="RefSeq" id="WP_006719401.1">
    <property type="nucleotide sequence ID" value="NZ_CP085935.1"/>
</dbReference>
<comment type="similarity">
    <text evidence="1">Belongs to the GSP E family.</text>
</comment>
<proteinExistence type="inferred from homology"/>
<protein>
    <submittedName>
        <fullName evidence="3">Type II/IV secretion system protein</fullName>
    </submittedName>
</protein>
<dbReference type="eggNOG" id="COG4962">
    <property type="taxonomic scope" value="Bacteria"/>
</dbReference>
<dbReference type="PANTHER" id="PTHR30486:SF15">
    <property type="entry name" value="TYPE II_IV SECRETION SYSTEM ATPASE"/>
    <property type="match status" value="1"/>
</dbReference>
<dbReference type="OrthoDB" id="9810761at2"/>
<dbReference type="InterPro" id="IPR001482">
    <property type="entry name" value="T2SS/T4SS_dom"/>
</dbReference>
<dbReference type="HOGENOM" id="CLU_005379_4_0_11"/>
<organism evidence="3 4">
    <name type="scientific">Collinsella stercoris DSM 13279</name>
    <dbReference type="NCBI Taxonomy" id="445975"/>
    <lineage>
        <taxon>Bacteria</taxon>
        <taxon>Bacillati</taxon>
        <taxon>Actinomycetota</taxon>
        <taxon>Coriobacteriia</taxon>
        <taxon>Coriobacteriales</taxon>
        <taxon>Coriobacteriaceae</taxon>
        <taxon>Collinsella</taxon>
    </lineage>
</organism>
<accession>B6G7L5</accession>
<gene>
    <name evidence="3" type="ORF">COLSTE_00054</name>
</gene>
<evidence type="ECO:0000313" key="3">
    <source>
        <dbReference type="EMBL" id="EEA91712.1"/>
    </source>
</evidence>
<dbReference type="STRING" id="445975.COLSTE_00054"/>
<evidence type="ECO:0000256" key="1">
    <source>
        <dbReference type="ARBA" id="ARBA00006611"/>
    </source>
</evidence>
<dbReference type="GO" id="GO:0016887">
    <property type="term" value="F:ATP hydrolysis activity"/>
    <property type="evidence" value="ECO:0007669"/>
    <property type="project" value="InterPro"/>
</dbReference>
<dbReference type="Gene3D" id="3.40.50.300">
    <property type="entry name" value="P-loop containing nucleotide triphosphate hydrolases"/>
    <property type="match status" value="1"/>
</dbReference>
<reference evidence="3 4" key="1">
    <citation type="submission" date="2008-10" db="EMBL/GenBank/DDBJ databases">
        <title>Draft genome sequence of Collinsella stercoris (DSM 13279).</title>
        <authorList>
            <person name="Sudarsanam P."/>
            <person name="Ley R."/>
            <person name="Guruge J."/>
            <person name="Turnbaugh P.J."/>
            <person name="Mahowald M."/>
            <person name="Liep D."/>
            <person name="Gordon J."/>
        </authorList>
    </citation>
    <scope>NUCLEOTIDE SEQUENCE [LARGE SCALE GENOMIC DNA]</scope>
    <source>
        <strain evidence="3 4">DSM 13279</strain>
    </source>
</reference>
<dbReference type="AlphaFoldDB" id="B6G7L5"/>
<sequence length="460" mass="50869">MSLLRRMEAVGEERSAAPSVSVRVVARDVVASERASSLRPERVRIMRLMMDRVGFSEVARIVKAGDVDRGRLELRPALEAVVNADERLDVTMDEREQIIADVLDDVVGLGPLQPYLEDDAVTEIMVNGRDHTFIERRGTLVALGRLFESEEQIRVLLDRIISPLGRRVDERSPMVNARLPNGYRVNAVIPPIAIDGPTLTIRKFSDRISALDHLVRLGSLPAWYAQLLSFAVRVRQDLAVAGGTGSGKTTLLNALSCEIPHGERIVTIEDSAELKFTHHPHVVRLEAREASIEGEGAVSIHDLLVNALRMRPDRIVVGEVRNREAIDMLEAMSTGHDGSLTTLHAGSAQEAVVRLTLLARYGIDLSSDLIEEQIAMALDGIVMSVRTPDGRRFVSTYTGVSRAPDGGVRLTEYVSYDAFSRSWTLAREPEFIEEAVRSEALDREEVALWRQSCPCSSGRS</sequence>
<evidence type="ECO:0000259" key="2">
    <source>
        <dbReference type="Pfam" id="PF00437"/>
    </source>
</evidence>
<dbReference type="PANTHER" id="PTHR30486">
    <property type="entry name" value="TWITCHING MOTILITY PROTEIN PILT"/>
    <property type="match status" value="1"/>
</dbReference>
<dbReference type="EMBL" id="ABXJ01000006">
    <property type="protein sequence ID" value="EEA91712.1"/>
    <property type="molecule type" value="Genomic_DNA"/>
</dbReference>
<keyword evidence="4" id="KW-1185">Reference proteome</keyword>
<dbReference type="Gene3D" id="3.30.450.380">
    <property type="match status" value="1"/>
</dbReference>
<comment type="caution">
    <text evidence="3">The sequence shown here is derived from an EMBL/GenBank/DDBJ whole genome shotgun (WGS) entry which is preliminary data.</text>
</comment>
<dbReference type="InterPro" id="IPR027417">
    <property type="entry name" value="P-loop_NTPase"/>
</dbReference>
<dbReference type="Pfam" id="PF00437">
    <property type="entry name" value="T2SSE"/>
    <property type="match status" value="1"/>
</dbReference>
<evidence type="ECO:0000313" key="4">
    <source>
        <dbReference type="Proteomes" id="UP000003560"/>
    </source>
</evidence>
<reference evidence="3 4" key="2">
    <citation type="submission" date="2008-10" db="EMBL/GenBank/DDBJ databases">
        <authorList>
            <person name="Fulton L."/>
            <person name="Clifton S."/>
            <person name="Fulton B."/>
            <person name="Xu J."/>
            <person name="Minx P."/>
            <person name="Pepin K.H."/>
            <person name="Johnson M."/>
            <person name="Thiruvilangam P."/>
            <person name="Bhonagiri V."/>
            <person name="Nash W.E."/>
            <person name="Mardis E.R."/>
            <person name="Wilson R.K."/>
        </authorList>
    </citation>
    <scope>NUCLEOTIDE SEQUENCE [LARGE SCALE GENOMIC DNA]</scope>
    <source>
        <strain evidence="3 4">DSM 13279</strain>
    </source>
</reference>
<dbReference type="InterPro" id="IPR050921">
    <property type="entry name" value="T4SS_GSP_E_ATPase"/>
</dbReference>
<feature type="domain" description="Bacterial type II secretion system protein E" evidence="2">
    <location>
        <begin position="108"/>
        <end position="375"/>
    </location>
</feature>
<dbReference type="SUPFAM" id="SSF52540">
    <property type="entry name" value="P-loop containing nucleoside triphosphate hydrolases"/>
    <property type="match status" value="1"/>
</dbReference>
<dbReference type="GeneID" id="98002473"/>